<feature type="compositionally biased region" description="Polar residues" evidence="1">
    <location>
        <begin position="57"/>
        <end position="66"/>
    </location>
</feature>
<feature type="compositionally biased region" description="Basic and acidic residues" evidence="1">
    <location>
        <begin position="34"/>
        <end position="48"/>
    </location>
</feature>
<evidence type="ECO:0000313" key="2">
    <source>
        <dbReference type="EMBL" id="GFC78673.1"/>
    </source>
</evidence>
<feature type="non-terminal residue" evidence="2">
    <location>
        <position position="1"/>
    </location>
</feature>
<accession>A0A699QXK1</accession>
<comment type="caution">
    <text evidence="2">The sequence shown here is derived from an EMBL/GenBank/DDBJ whole genome shotgun (WGS) entry which is preliminary data.</text>
</comment>
<feature type="region of interest" description="Disordered" evidence="1">
    <location>
        <begin position="31"/>
        <end position="81"/>
    </location>
</feature>
<reference evidence="2" key="1">
    <citation type="journal article" date="2019" name="Sci. Rep.">
        <title>Draft genome of Tanacetum cinerariifolium, the natural source of mosquito coil.</title>
        <authorList>
            <person name="Yamashiro T."/>
            <person name="Shiraishi A."/>
            <person name="Satake H."/>
            <person name="Nakayama K."/>
        </authorList>
    </citation>
    <scope>NUCLEOTIDE SEQUENCE</scope>
</reference>
<name>A0A699QXK1_TANCI</name>
<dbReference type="EMBL" id="BKCJ011066853">
    <property type="protein sequence ID" value="GFC78673.1"/>
    <property type="molecule type" value="Genomic_DNA"/>
</dbReference>
<organism evidence="2">
    <name type="scientific">Tanacetum cinerariifolium</name>
    <name type="common">Dalmatian daisy</name>
    <name type="synonym">Chrysanthemum cinerariifolium</name>
    <dbReference type="NCBI Taxonomy" id="118510"/>
    <lineage>
        <taxon>Eukaryota</taxon>
        <taxon>Viridiplantae</taxon>
        <taxon>Streptophyta</taxon>
        <taxon>Embryophyta</taxon>
        <taxon>Tracheophyta</taxon>
        <taxon>Spermatophyta</taxon>
        <taxon>Magnoliopsida</taxon>
        <taxon>eudicotyledons</taxon>
        <taxon>Gunneridae</taxon>
        <taxon>Pentapetalae</taxon>
        <taxon>asterids</taxon>
        <taxon>campanulids</taxon>
        <taxon>Asterales</taxon>
        <taxon>Asteraceae</taxon>
        <taxon>Asteroideae</taxon>
        <taxon>Anthemideae</taxon>
        <taxon>Anthemidinae</taxon>
        <taxon>Tanacetum</taxon>
    </lineage>
</organism>
<evidence type="ECO:0000256" key="1">
    <source>
        <dbReference type="SAM" id="MobiDB-lite"/>
    </source>
</evidence>
<protein>
    <submittedName>
        <fullName evidence="2">Uncharacterized protein</fullName>
    </submittedName>
</protein>
<dbReference type="AlphaFoldDB" id="A0A699QXK1"/>
<proteinExistence type="predicted"/>
<sequence length="81" mass="8854">LQSSITGQEEKKKELEQEYILIPICTTGPLISQDVKDSVEDAGKKTPEVDAGEASDNGGQDNQVSRTRLVAQRHTQEEGID</sequence>
<gene>
    <name evidence="2" type="ORF">Tci_850643</name>
</gene>